<dbReference type="InterPro" id="IPR052415">
    <property type="entry name" value="Diphthine_MTase"/>
</dbReference>
<dbReference type="GeneID" id="25974767"/>
<reference evidence="4 5" key="1">
    <citation type="journal article" date="2011" name="Proc. Natl. Acad. Sci. U.S.A.">
        <title>Genome and transcriptome analyses of the mountain pine beetle-fungal symbiont Grosmannia clavigera, a lodgepole pine pathogen.</title>
        <authorList>
            <person name="DiGuistini S."/>
            <person name="Wang Y."/>
            <person name="Liao N.Y."/>
            <person name="Taylor G."/>
            <person name="Tanguay P."/>
            <person name="Feau N."/>
            <person name="Henrissat B."/>
            <person name="Chan S.K."/>
            <person name="Hesse-Orce U."/>
            <person name="Alamouti S.M."/>
            <person name="Tsui C.K.M."/>
            <person name="Docking R.T."/>
            <person name="Levasseur A."/>
            <person name="Haridas S."/>
            <person name="Robertson G."/>
            <person name="Birol I."/>
            <person name="Holt R.A."/>
            <person name="Marra M.A."/>
            <person name="Hamelin R.C."/>
            <person name="Hirst M."/>
            <person name="Jones S.J.M."/>
            <person name="Bohlmann J."/>
            <person name="Breuil C."/>
        </authorList>
    </citation>
    <scope>NUCLEOTIDE SEQUENCE [LARGE SCALE GENOMIC DNA]</scope>
    <source>
        <strain evidence="5">kw1407 / UAMH 11150</strain>
    </source>
</reference>
<dbReference type="InterPro" id="IPR015943">
    <property type="entry name" value="WD40/YVTN_repeat-like_dom_sf"/>
</dbReference>
<dbReference type="EMBL" id="GL629795">
    <property type="protein sequence ID" value="EFX00763.1"/>
    <property type="molecule type" value="Genomic_DNA"/>
</dbReference>
<dbReference type="InParanoid" id="F0XNI1"/>
<dbReference type="HOGENOM" id="CLU_036100_1_0_1"/>
<dbReference type="PANTHER" id="PTHR46042:SF1">
    <property type="entry name" value="DIPHTHINE METHYLTRANSFERASE"/>
    <property type="match status" value="1"/>
</dbReference>
<evidence type="ECO:0000313" key="4">
    <source>
        <dbReference type="EMBL" id="EFX00763.1"/>
    </source>
</evidence>
<dbReference type="eggNOG" id="KOG0280">
    <property type="taxonomic scope" value="Eukaryota"/>
</dbReference>
<evidence type="ECO:0000256" key="3">
    <source>
        <dbReference type="ARBA" id="ARBA00043952"/>
    </source>
</evidence>
<dbReference type="OrthoDB" id="1930760at2759"/>
<dbReference type="GO" id="GO:0017183">
    <property type="term" value="P:protein histidyl modification to diphthamide"/>
    <property type="evidence" value="ECO:0007669"/>
    <property type="project" value="TreeGrafter"/>
</dbReference>
<dbReference type="GO" id="GO:0061685">
    <property type="term" value="F:diphthine methylesterase activity"/>
    <property type="evidence" value="ECO:0007669"/>
    <property type="project" value="TreeGrafter"/>
</dbReference>
<keyword evidence="1" id="KW-0853">WD repeat</keyword>
<dbReference type="GO" id="GO:0005737">
    <property type="term" value="C:cytoplasm"/>
    <property type="evidence" value="ECO:0007669"/>
    <property type="project" value="TreeGrafter"/>
</dbReference>
<dbReference type="PANTHER" id="PTHR46042">
    <property type="entry name" value="DIPHTHINE METHYLTRANSFERASE"/>
    <property type="match status" value="1"/>
</dbReference>
<evidence type="ECO:0000313" key="5">
    <source>
        <dbReference type="Proteomes" id="UP000007796"/>
    </source>
</evidence>
<accession>F0XNI1</accession>
<evidence type="ECO:0008006" key="6">
    <source>
        <dbReference type="Google" id="ProtNLM"/>
    </source>
</evidence>
<evidence type="ECO:0000256" key="1">
    <source>
        <dbReference type="ARBA" id="ARBA00022574"/>
    </source>
</evidence>
<dbReference type="FunCoup" id="F0XNI1">
    <property type="interactions" value="109"/>
</dbReference>
<protein>
    <recommendedName>
        <fullName evidence="6">WD repeat protein</fullName>
    </recommendedName>
</protein>
<sequence>MSDTVSSIETLTLDLPPSCIEFCPAHPDYFLVGTYDLEQDEKRASGDSSRPQNRNGSVLIFQLQDKKLLCLQTEPQPSAVLDLHFQHKKDRQDVFAVASSTATLTIYRLSPSRYAGGLLESLGTVSIPGVGEDVLFLACAWHPDIPDLIAISTSSGAVYILNLLQTGDSGGVDVQPVILHHLEAWTVAFQPAVCHQTLNGTVVSTLYSGGDDSKLRYTSCTVHSPSAPKDGLPPKTSLDACILSGHGAGVTAILPLPIDMSDGGKVVLTGSYDDHIRVYSIQSPLDTGGAHQTSCLASKHLGGGVWRLKLVRQQPPDEDNCWQLRVLASCMHAGVRILDINGDTSGNCQIYVVTRFEEHKSMNYGSDVQPGLSSLCVSTSFYDRLLCLWEMIGTE</sequence>
<organism evidence="5">
    <name type="scientific">Grosmannia clavigera (strain kw1407 / UAMH 11150)</name>
    <name type="common">Blue stain fungus</name>
    <name type="synonym">Graphiocladiella clavigera</name>
    <dbReference type="NCBI Taxonomy" id="655863"/>
    <lineage>
        <taxon>Eukaryota</taxon>
        <taxon>Fungi</taxon>
        <taxon>Dikarya</taxon>
        <taxon>Ascomycota</taxon>
        <taxon>Pezizomycotina</taxon>
        <taxon>Sordariomycetes</taxon>
        <taxon>Sordariomycetidae</taxon>
        <taxon>Ophiostomatales</taxon>
        <taxon>Ophiostomataceae</taxon>
        <taxon>Leptographium</taxon>
    </lineage>
</organism>
<name>F0XNI1_GROCL</name>
<comment type="pathway">
    <text evidence="3">Protein modification.</text>
</comment>
<dbReference type="Proteomes" id="UP000007796">
    <property type="component" value="Unassembled WGS sequence"/>
</dbReference>
<keyword evidence="5" id="KW-1185">Reference proteome</keyword>
<dbReference type="AlphaFoldDB" id="F0XNI1"/>
<dbReference type="InterPro" id="IPR036322">
    <property type="entry name" value="WD40_repeat_dom_sf"/>
</dbReference>
<keyword evidence="2" id="KW-0677">Repeat</keyword>
<dbReference type="SUPFAM" id="SSF50978">
    <property type="entry name" value="WD40 repeat-like"/>
    <property type="match status" value="2"/>
</dbReference>
<proteinExistence type="predicted"/>
<dbReference type="Gene3D" id="2.130.10.10">
    <property type="entry name" value="YVTN repeat-like/Quinoprotein amine dehydrogenase"/>
    <property type="match status" value="1"/>
</dbReference>
<dbReference type="RefSeq" id="XP_014170245.1">
    <property type="nucleotide sequence ID" value="XM_014314770.1"/>
</dbReference>
<dbReference type="STRING" id="655863.F0XNI1"/>
<gene>
    <name evidence="4" type="ORF">CMQ_1844</name>
</gene>
<evidence type="ECO:0000256" key="2">
    <source>
        <dbReference type="ARBA" id="ARBA00022737"/>
    </source>
</evidence>